<reference evidence="2 3" key="1">
    <citation type="journal article" date="2018" name="Nat. Genet.">
        <title>The Rosa genome provides new insights in the design of modern roses.</title>
        <authorList>
            <person name="Bendahmane M."/>
        </authorList>
    </citation>
    <scope>NUCLEOTIDE SEQUENCE [LARGE SCALE GENOMIC DNA]</scope>
    <source>
        <strain evidence="3">cv. Old Blush</strain>
    </source>
</reference>
<dbReference type="Gramene" id="PRQ23267">
    <property type="protein sequence ID" value="PRQ23267"/>
    <property type="gene ID" value="RchiOBHm_Chr6g0259481"/>
</dbReference>
<keyword evidence="3" id="KW-1185">Reference proteome</keyword>
<name>A0A2P6PMW9_ROSCH</name>
<gene>
    <name evidence="2" type="ORF">RchiOBHm_Chr6g0259481</name>
</gene>
<dbReference type="EMBL" id="PDCK01000044">
    <property type="protein sequence ID" value="PRQ23267.1"/>
    <property type="molecule type" value="Genomic_DNA"/>
</dbReference>
<keyword evidence="1" id="KW-1133">Transmembrane helix</keyword>
<accession>A0A2P6PMW9</accession>
<evidence type="ECO:0000313" key="2">
    <source>
        <dbReference type="EMBL" id="PRQ23267.1"/>
    </source>
</evidence>
<sequence>MSLIPSLLFFNIFIYFLFSFFLLFFFLRLLLSLSLCLQTFASSLGTARPGIKQSLGAACLGASASLPFPSRLAMS</sequence>
<keyword evidence="1" id="KW-0812">Transmembrane</keyword>
<comment type="caution">
    <text evidence="2">The sequence shown here is derived from an EMBL/GenBank/DDBJ whole genome shotgun (WGS) entry which is preliminary data.</text>
</comment>
<evidence type="ECO:0000256" key="1">
    <source>
        <dbReference type="SAM" id="Phobius"/>
    </source>
</evidence>
<organism evidence="2 3">
    <name type="scientific">Rosa chinensis</name>
    <name type="common">China rose</name>
    <dbReference type="NCBI Taxonomy" id="74649"/>
    <lineage>
        <taxon>Eukaryota</taxon>
        <taxon>Viridiplantae</taxon>
        <taxon>Streptophyta</taxon>
        <taxon>Embryophyta</taxon>
        <taxon>Tracheophyta</taxon>
        <taxon>Spermatophyta</taxon>
        <taxon>Magnoliopsida</taxon>
        <taxon>eudicotyledons</taxon>
        <taxon>Gunneridae</taxon>
        <taxon>Pentapetalae</taxon>
        <taxon>rosids</taxon>
        <taxon>fabids</taxon>
        <taxon>Rosales</taxon>
        <taxon>Rosaceae</taxon>
        <taxon>Rosoideae</taxon>
        <taxon>Rosoideae incertae sedis</taxon>
        <taxon>Rosa</taxon>
    </lineage>
</organism>
<keyword evidence="1" id="KW-0472">Membrane</keyword>
<evidence type="ECO:0000313" key="3">
    <source>
        <dbReference type="Proteomes" id="UP000238479"/>
    </source>
</evidence>
<proteinExistence type="predicted"/>
<protein>
    <submittedName>
        <fullName evidence="2">Uncharacterized protein</fullName>
    </submittedName>
</protein>
<dbReference type="Proteomes" id="UP000238479">
    <property type="component" value="Chromosome 6"/>
</dbReference>
<dbReference type="AlphaFoldDB" id="A0A2P6PMW9"/>
<feature type="transmembrane region" description="Helical" evidence="1">
    <location>
        <begin position="12"/>
        <end position="31"/>
    </location>
</feature>